<dbReference type="AlphaFoldDB" id="A0A3E3IBD9"/>
<gene>
    <name evidence="2" type="ORF">DXC51_04660</name>
</gene>
<organism evidence="2 3">
    <name type="scientific">Eisenbergiella massiliensis</name>
    <dbReference type="NCBI Taxonomy" id="1720294"/>
    <lineage>
        <taxon>Bacteria</taxon>
        <taxon>Bacillati</taxon>
        <taxon>Bacillota</taxon>
        <taxon>Clostridia</taxon>
        <taxon>Lachnospirales</taxon>
        <taxon>Lachnospiraceae</taxon>
        <taxon>Eisenbergiella</taxon>
    </lineage>
</organism>
<dbReference type="RefSeq" id="WP_117543930.1">
    <property type="nucleotide sequence ID" value="NZ_QVLV01000002.1"/>
</dbReference>
<keyword evidence="1" id="KW-0175">Coiled coil</keyword>
<name>A0A3E3IBD9_9FIRM</name>
<evidence type="ECO:0000256" key="1">
    <source>
        <dbReference type="SAM" id="Coils"/>
    </source>
</evidence>
<feature type="coiled-coil region" evidence="1">
    <location>
        <begin position="7"/>
        <end position="48"/>
    </location>
</feature>
<comment type="caution">
    <text evidence="2">The sequence shown here is derived from an EMBL/GenBank/DDBJ whole genome shotgun (WGS) entry which is preliminary data.</text>
</comment>
<keyword evidence="3" id="KW-1185">Reference proteome</keyword>
<reference evidence="2" key="1">
    <citation type="submission" date="2018-08" db="EMBL/GenBank/DDBJ databases">
        <title>A genome reference for cultivated species of the human gut microbiota.</title>
        <authorList>
            <person name="Zou Y."/>
            <person name="Xue W."/>
            <person name="Luo G."/>
        </authorList>
    </citation>
    <scope>NUCLEOTIDE SEQUENCE [LARGE SCALE GENOMIC DNA]</scope>
    <source>
        <strain evidence="2">TF05-5AC</strain>
    </source>
</reference>
<protein>
    <recommendedName>
        <fullName evidence="4">ErpK protein</fullName>
    </recommendedName>
</protein>
<accession>A0A3E3IBD9</accession>
<proteinExistence type="predicted"/>
<dbReference type="GeneID" id="97986195"/>
<evidence type="ECO:0008006" key="4">
    <source>
        <dbReference type="Google" id="ProtNLM"/>
    </source>
</evidence>
<dbReference type="EMBL" id="QVLV01000002">
    <property type="protein sequence ID" value="RGE64353.1"/>
    <property type="molecule type" value="Genomic_DNA"/>
</dbReference>
<dbReference type="Proteomes" id="UP000260812">
    <property type="component" value="Unassembled WGS sequence"/>
</dbReference>
<sequence length="70" mass="8225">MSRKKTIASIEEEKEKVKNELKKTQEKCDKLSSRFLELQESHRKYEAEQIIDAYIKSGKSLNEMMTFLGV</sequence>
<evidence type="ECO:0000313" key="2">
    <source>
        <dbReference type="EMBL" id="RGE64353.1"/>
    </source>
</evidence>
<evidence type="ECO:0000313" key="3">
    <source>
        <dbReference type="Proteomes" id="UP000260812"/>
    </source>
</evidence>